<evidence type="ECO:0000256" key="4">
    <source>
        <dbReference type="ARBA" id="ARBA00022643"/>
    </source>
</evidence>
<evidence type="ECO:0000256" key="5">
    <source>
        <dbReference type="ARBA" id="ARBA00022694"/>
    </source>
</evidence>
<keyword evidence="4 9" id="KW-0288">FMN</keyword>
<feature type="site" description="Interacts with tRNA" evidence="9">
    <location>
        <position position="234"/>
    </location>
</feature>
<dbReference type="Proteomes" id="UP000430120">
    <property type="component" value="Unassembled WGS sequence"/>
</dbReference>
<feature type="binding site" evidence="9 12">
    <location>
        <begin position="281"/>
        <end position="282"/>
    </location>
    <ligand>
        <name>FMN</name>
        <dbReference type="ChEBI" id="CHEBI:58210"/>
    </ligand>
</feature>
<dbReference type="PIRSF" id="PIRSF006621">
    <property type="entry name" value="Dus"/>
    <property type="match status" value="1"/>
</dbReference>
<evidence type="ECO:0000313" key="14">
    <source>
        <dbReference type="EMBL" id="KAB0584264.1"/>
    </source>
</evidence>
<dbReference type="PANTHER" id="PTHR42907">
    <property type="entry name" value="FMN-LINKED OXIDOREDUCTASES SUPERFAMILY PROTEIN"/>
    <property type="match status" value="1"/>
</dbReference>
<name>A0A643FEZ2_IDEDE</name>
<dbReference type="Gene3D" id="3.20.20.70">
    <property type="entry name" value="Aldolase class I"/>
    <property type="match status" value="1"/>
</dbReference>
<dbReference type="GO" id="GO:0102266">
    <property type="term" value="F:tRNA-dihydrouridine20a synthase activity"/>
    <property type="evidence" value="ECO:0007669"/>
    <property type="project" value="RHEA"/>
</dbReference>
<comment type="caution">
    <text evidence="14">The sequence shown here is derived from an EMBL/GenBank/DDBJ whole genome shotgun (WGS) entry which is preliminary data.</text>
</comment>
<dbReference type="NCBIfam" id="NF008774">
    <property type="entry name" value="PRK11815.1"/>
    <property type="match status" value="1"/>
</dbReference>
<feature type="binding site" evidence="9 12">
    <location>
        <position position="219"/>
    </location>
    <ligand>
        <name>FMN</name>
        <dbReference type="ChEBI" id="CHEBI:58210"/>
    </ligand>
</feature>
<dbReference type="EC" id="1.3.1.91" evidence="9"/>
<dbReference type="Pfam" id="PF01207">
    <property type="entry name" value="Dus"/>
    <property type="match status" value="1"/>
</dbReference>
<organism evidence="14 15">
    <name type="scientific">Ideonella dechloratans</name>
    <dbReference type="NCBI Taxonomy" id="36863"/>
    <lineage>
        <taxon>Bacteria</taxon>
        <taxon>Pseudomonadati</taxon>
        <taxon>Pseudomonadota</taxon>
        <taxon>Betaproteobacteria</taxon>
        <taxon>Burkholderiales</taxon>
        <taxon>Sphaerotilaceae</taxon>
        <taxon>Ideonella</taxon>
    </lineage>
</organism>
<evidence type="ECO:0000256" key="1">
    <source>
        <dbReference type="ARBA" id="ARBA00001917"/>
    </source>
</evidence>
<keyword evidence="15" id="KW-1185">Reference proteome</keyword>
<feature type="site" description="Interacts with tRNA; defines subfamily-specific binding signature" evidence="9">
    <location>
        <position position="231"/>
    </location>
</feature>
<comment type="catalytic activity">
    <reaction evidence="9">
        <text>5,6-dihydrouridine(20) in tRNA + NADP(+) = uridine(20) in tRNA + NADPH + H(+)</text>
        <dbReference type="Rhea" id="RHEA:53336"/>
        <dbReference type="Rhea" id="RHEA-COMP:13533"/>
        <dbReference type="Rhea" id="RHEA-COMP:13534"/>
        <dbReference type="ChEBI" id="CHEBI:15378"/>
        <dbReference type="ChEBI" id="CHEBI:57783"/>
        <dbReference type="ChEBI" id="CHEBI:58349"/>
        <dbReference type="ChEBI" id="CHEBI:65315"/>
        <dbReference type="ChEBI" id="CHEBI:74443"/>
        <dbReference type="EC" id="1.3.1.91"/>
    </reaction>
</comment>
<dbReference type="GO" id="GO:0102264">
    <property type="term" value="F:tRNA-dihydrouridine20 synthase activity"/>
    <property type="evidence" value="ECO:0007669"/>
    <property type="project" value="UniProtKB-EC"/>
</dbReference>
<comment type="catalytic activity">
    <reaction evidence="9">
        <text>5,6-dihydrouridine(20a) in tRNA + NADP(+) = uridine(20a) in tRNA + NADPH + H(+)</text>
        <dbReference type="Rhea" id="RHEA:53344"/>
        <dbReference type="Rhea" id="RHEA-COMP:13535"/>
        <dbReference type="Rhea" id="RHEA-COMP:13536"/>
        <dbReference type="ChEBI" id="CHEBI:15378"/>
        <dbReference type="ChEBI" id="CHEBI:57783"/>
        <dbReference type="ChEBI" id="CHEBI:58349"/>
        <dbReference type="ChEBI" id="CHEBI:65315"/>
        <dbReference type="ChEBI" id="CHEBI:74443"/>
    </reaction>
</comment>
<dbReference type="PROSITE" id="PS01136">
    <property type="entry name" value="UPF0034"/>
    <property type="match status" value="1"/>
</dbReference>
<dbReference type="NCBIfam" id="TIGR00742">
    <property type="entry name" value="yjbN"/>
    <property type="match status" value="1"/>
</dbReference>
<protein>
    <recommendedName>
        <fullName evidence="9">tRNA-dihydrouridine(20/20a) synthase</fullName>
        <ecNumber evidence="9">1.3.1.91</ecNumber>
    </recommendedName>
    <alternativeName>
        <fullName evidence="9">U20-specific dihydrouridine synthase</fullName>
        <shortName evidence="9">U20-specific Dus</shortName>
    </alternativeName>
    <alternativeName>
        <fullName evidence="9">tRNA-dihydrouridine synthase A</fullName>
    </alternativeName>
</protein>
<dbReference type="InterPro" id="IPR035587">
    <property type="entry name" value="DUS-like_FMN-bd"/>
</dbReference>
<dbReference type="GO" id="GO:0010181">
    <property type="term" value="F:FMN binding"/>
    <property type="evidence" value="ECO:0007669"/>
    <property type="project" value="UniProtKB-UniRule"/>
</dbReference>
<feature type="domain" description="DUS-like FMN-binding" evidence="13">
    <location>
        <begin position="55"/>
        <end position="369"/>
    </location>
</feature>
<comment type="similarity">
    <text evidence="10">Belongs to the dus family.</text>
</comment>
<feature type="binding site" evidence="9 12">
    <location>
        <begin position="259"/>
        <end position="261"/>
    </location>
    <ligand>
        <name>FMN</name>
        <dbReference type="ChEBI" id="CHEBI:58210"/>
    </ligand>
</feature>
<comment type="catalytic activity">
    <reaction evidence="9">
        <text>5,6-dihydrouridine(20a) in tRNA + NAD(+) = uridine(20a) in tRNA + NADH + H(+)</text>
        <dbReference type="Rhea" id="RHEA:53348"/>
        <dbReference type="Rhea" id="RHEA-COMP:13535"/>
        <dbReference type="Rhea" id="RHEA-COMP:13536"/>
        <dbReference type="ChEBI" id="CHEBI:15378"/>
        <dbReference type="ChEBI" id="CHEBI:57540"/>
        <dbReference type="ChEBI" id="CHEBI:57945"/>
        <dbReference type="ChEBI" id="CHEBI:65315"/>
        <dbReference type="ChEBI" id="CHEBI:74443"/>
    </reaction>
</comment>
<comment type="function">
    <text evidence="9">Catalyzes the synthesis of 5,6-dihydrouridine (D), a modified base found in the D-loop of most tRNAs, via the reduction of the C5-C6 double bond in target uridines. Specifically modifies U20 and U20a in tRNAs.</text>
</comment>
<evidence type="ECO:0000256" key="11">
    <source>
        <dbReference type="PIRSR" id="PIRSR006621-1"/>
    </source>
</evidence>
<gene>
    <name evidence="9 14" type="primary">dusA</name>
    <name evidence="14" type="ORF">F7Q92_04780</name>
</gene>
<evidence type="ECO:0000259" key="13">
    <source>
        <dbReference type="Pfam" id="PF01207"/>
    </source>
</evidence>
<evidence type="ECO:0000256" key="12">
    <source>
        <dbReference type="PIRSR" id="PIRSR006621-2"/>
    </source>
</evidence>
<evidence type="ECO:0000256" key="10">
    <source>
        <dbReference type="PIRNR" id="PIRNR006621"/>
    </source>
</evidence>
<feature type="site" description="Interacts with tRNA; defines subfamily-specific binding signature" evidence="9">
    <location>
        <position position="352"/>
    </location>
</feature>
<feature type="site" description="Interacts with tRNA" evidence="9">
    <location>
        <position position="137"/>
    </location>
</feature>
<dbReference type="InterPro" id="IPR018517">
    <property type="entry name" value="tRNA_hU_synthase_CS"/>
</dbReference>
<feature type="active site" description="Proton donor" evidence="9 11">
    <location>
        <position position="140"/>
    </location>
</feature>
<dbReference type="InterPro" id="IPR004653">
    <property type="entry name" value="DusA"/>
</dbReference>
<keyword evidence="2 9" id="KW-0820">tRNA-binding</keyword>
<evidence type="ECO:0000256" key="2">
    <source>
        <dbReference type="ARBA" id="ARBA00022555"/>
    </source>
</evidence>
<dbReference type="InterPro" id="IPR013785">
    <property type="entry name" value="Aldolase_TIM"/>
</dbReference>
<keyword evidence="12" id="KW-0547">Nucleotide-binding</keyword>
<keyword evidence="7 9" id="KW-0694">RNA-binding</keyword>
<dbReference type="CDD" id="cd02801">
    <property type="entry name" value="DUS_like_FMN"/>
    <property type="match status" value="1"/>
</dbReference>
<comment type="similarity">
    <text evidence="9">Belongs to the Dus family. DusA subfamily.</text>
</comment>
<dbReference type="AlphaFoldDB" id="A0A643FEZ2"/>
<evidence type="ECO:0000256" key="6">
    <source>
        <dbReference type="ARBA" id="ARBA00022857"/>
    </source>
</evidence>
<dbReference type="HAMAP" id="MF_02041">
    <property type="entry name" value="DusA_subfam"/>
    <property type="match status" value="1"/>
</dbReference>
<dbReference type="InterPro" id="IPR001269">
    <property type="entry name" value="DUS_fam"/>
</dbReference>
<feature type="binding site" evidence="9 12">
    <location>
        <position position="110"/>
    </location>
    <ligand>
        <name>FMN</name>
        <dbReference type="ChEBI" id="CHEBI:58210"/>
    </ligand>
</feature>
<comment type="catalytic activity">
    <reaction evidence="9">
        <text>5,6-dihydrouridine(20) in tRNA + NAD(+) = uridine(20) in tRNA + NADH + H(+)</text>
        <dbReference type="Rhea" id="RHEA:53340"/>
        <dbReference type="Rhea" id="RHEA-COMP:13533"/>
        <dbReference type="Rhea" id="RHEA-COMP:13534"/>
        <dbReference type="ChEBI" id="CHEBI:15378"/>
        <dbReference type="ChEBI" id="CHEBI:57540"/>
        <dbReference type="ChEBI" id="CHEBI:57945"/>
        <dbReference type="ChEBI" id="CHEBI:65315"/>
        <dbReference type="ChEBI" id="CHEBI:74443"/>
        <dbReference type="EC" id="1.3.1.91"/>
    </reaction>
</comment>
<dbReference type="EMBL" id="VZPB01000007">
    <property type="protein sequence ID" value="KAB0584264.1"/>
    <property type="molecule type" value="Genomic_DNA"/>
</dbReference>
<keyword evidence="3 9" id="KW-0285">Flavoprotein</keyword>
<evidence type="ECO:0000256" key="8">
    <source>
        <dbReference type="ARBA" id="ARBA00023002"/>
    </source>
</evidence>
<proteinExistence type="inferred from homology"/>
<reference evidence="14 15" key="1">
    <citation type="submission" date="2019-09" db="EMBL/GenBank/DDBJ databases">
        <title>Draft genome sequences of 48 bacterial type strains from the CCUG.</title>
        <authorList>
            <person name="Tunovic T."/>
            <person name="Pineiro-Iglesias B."/>
            <person name="Unosson C."/>
            <person name="Inganas E."/>
            <person name="Ohlen M."/>
            <person name="Cardew S."/>
            <person name="Jensie-Markopoulos S."/>
            <person name="Salva-Serra F."/>
            <person name="Jaen-Luchoro D."/>
            <person name="Karlsson R."/>
            <person name="Svensson-Stadler L."/>
            <person name="Chun J."/>
            <person name="Moore E."/>
        </authorList>
    </citation>
    <scope>NUCLEOTIDE SEQUENCE [LARGE SCALE GENOMIC DNA]</scope>
    <source>
        <strain evidence="14 15">CCUG 30977</strain>
    </source>
</reference>
<keyword evidence="6 9" id="KW-0521">NADP</keyword>
<dbReference type="PANTHER" id="PTHR42907:SF1">
    <property type="entry name" value="FMN-LINKED OXIDOREDUCTASES SUPERFAMILY PROTEIN"/>
    <property type="match status" value="1"/>
</dbReference>
<dbReference type="GO" id="GO:0000049">
    <property type="term" value="F:tRNA binding"/>
    <property type="evidence" value="ECO:0007669"/>
    <property type="project" value="UniProtKB-UniRule"/>
</dbReference>
<dbReference type="SUPFAM" id="SSF51395">
    <property type="entry name" value="FMN-linked oxidoreductases"/>
    <property type="match status" value="1"/>
</dbReference>
<keyword evidence="8 9" id="KW-0560">Oxidoreductase</keyword>
<comment type="cofactor">
    <cofactor evidence="1 9 10 12">
        <name>FMN</name>
        <dbReference type="ChEBI" id="CHEBI:58210"/>
    </cofactor>
</comment>
<evidence type="ECO:0000256" key="9">
    <source>
        <dbReference type="HAMAP-Rule" id="MF_02041"/>
    </source>
</evidence>
<feature type="binding site" evidence="9">
    <location>
        <begin position="57"/>
        <end position="59"/>
    </location>
    <ligand>
        <name>FMN</name>
        <dbReference type="ChEBI" id="CHEBI:58210"/>
    </ligand>
</feature>
<sequence length="380" mass="42340">MAATLGRAFDTSVSVLRVEGPKVRQAVTPDNPGVTSRPEFPSVLSSRPSPWRLSVAPMLDWTDRHCRHFHRQLTHQTRLYTEMVTTGALRFGDQARHLDYGAEEHPLALQLGGSEPEELAHATRLARQWGYDEVNLNCGCPSERVQRGAFGACLMAEAPLVADCVRAMREAAEPSQAGQTALPITVKHRIGIDKEESYAFVRDFVGTVAEAGCEVFIVHARNAWLKGLSPKENREIPPLRYELVYQLKREFPQLTIVLNGGVKTSEEIAHHLAQVDGVMVGREAYHNPWLMADWDTRFWGASADPAADRDAVEQAMVRYMAERHAAAATPWAHIARHMLGLHNGLSGARRWRQVWSDHRLKGEPPEAVYQHAHRGAPAAA</sequence>
<accession>A0A643FEZ2</accession>
<keyword evidence="5 9" id="KW-0819">tRNA processing</keyword>
<evidence type="ECO:0000256" key="3">
    <source>
        <dbReference type="ARBA" id="ARBA00022630"/>
    </source>
</evidence>
<evidence type="ECO:0000256" key="7">
    <source>
        <dbReference type="ARBA" id="ARBA00022884"/>
    </source>
</evidence>
<dbReference type="OrthoDB" id="9783413at2"/>
<dbReference type="Gene3D" id="1.20.120.1460">
    <property type="match status" value="1"/>
</dbReference>
<feature type="binding site" evidence="9 12">
    <location>
        <position position="187"/>
    </location>
    <ligand>
        <name>FMN</name>
        <dbReference type="ChEBI" id="CHEBI:58210"/>
    </ligand>
</feature>
<dbReference type="GO" id="GO:0050660">
    <property type="term" value="F:flavin adenine dinucleotide binding"/>
    <property type="evidence" value="ECO:0007669"/>
    <property type="project" value="InterPro"/>
</dbReference>
<feature type="site" description="Interacts with tRNA; defines subfamily-specific binding signature" evidence="9">
    <location>
        <position position="349"/>
    </location>
</feature>
<evidence type="ECO:0000313" key="15">
    <source>
        <dbReference type="Proteomes" id="UP000430120"/>
    </source>
</evidence>